<organism evidence="1 2">
    <name type="scientific">Aliiruegeria lutimaris</name>
    <dbReference type="NCBI Taxonomy" id="571298"/>
    <lineage>
        <taxon>Bacteria</taxon>
        <taxon>Pseudomonadati</taxon>
        <taxon>Pseudomonadota</taxon>
        <taxon>Alphaproteobacteria</taxon>
        <taxon>Rhodobacterales</taxon>
        <taxon>Roseobacteraceae</taxon>
        <taxon>Aliiruegeria</taxon>
    </lineage>
</organism>
<dbReference type="Proteomes" id="UP000199382">
    <property type="component" value="Unassembled WGS sequence"/>
</dbReference>
<dbReference type="STRING" id="571298.SAMN04488026_10077"/>
<evidence type="ECO:0000313" key="1">
    <source>
        <dbReference type="EMBL" id="SDI76864.1"/>
    </source>
</evidence>
<protein>
    <submittedName>
        <fullName evidence="1">Uncharacterized protein</fullName>
    </submittedName>
</protein>
<dbReference type="EMBL" id="FNEK01000007">
    <property type="protein sequence ID" value="SDI76864.1"/>
    <property type="molecule type" value="Genomic_DNA"/>
</dbReference>
<proteinExistence type="predicted"/>
<keyword evidence="2" id="KW-1185">Reference proteome</keyword>
<reference evidence="1 2" key="1">
    <citation type="submission" date="2016-10" db="EMBL/GenBank/DDBJ databases">
        <authorList>
            <person name="de Groot N.N."/>
        </authorList>
    </citation>
    <scope>NUCLEOTIDE SEQUENCE [LARGE SCALE GENOMIC DNA]</scope>
    <source>
        <strain evidence="1 2">DSM 25294</strain>
    </source>
</reference>
<gene>
    <name evidence="1" type="ORF">SAMN04488026_10077</name>
</gene>
<sequence length="123" mass="12776">MRKPALAVGFLLLAGCTSGNPQPEASISEYRSPVAEPVFTQDGINAGATGQEIDFNRAEPGVITAMSKLMGAGPVSVGAACSGLREARWKDGTALYFEPRAYDPAAFVGWQHGAESAGRTCAT</sequence>
<name>A0A1G8N9F7_9RHOB</name>
<dbReference type="OrthoDB" id="7868184at2"/>
<dbReference type="PROSITE" id="PS51257">
    <property type="entry name" value="PROKAR_LIPOPROTEIN"/>
    <property type="match status" value="1"/>
</dbReference>
<accession>A0A1G8N9F7</accession>
<evidence type="ECO:0000313" key="2">
    <source>
        <dbReference type="Proteomes" id="UP000199382"/>
    </source>
</evidence>
<dbReference type="RefSeq" id="WP_093150761.1">
    <property type="nucleotide sequence ID" value="NZ_FNEK01000007.1"/>
</dbReference>
<dbReference type="AlphaFoldDB" id="A0A1G8N9F7"/>